<reference evidence="1" key="1">
    <citation type="journal article" date="2020" name="Stud. Mycol.">
        <title>101 Dothideomycetes genomes: a test case for predicting lifestyles and emergence of pathogens.</title>
        <authorList>
            <person name="Haridas S."/>
            <person name="Albert R."/>
            <person name="Binder M."/>
            <person name="Bloem J."/>
            <person name="Labutti K."/>
            <person name="Salamov A."/>
            <person name="Andreopoulos B."/>
            <person name="Baker S."/>
            <person name="Barry K."/>
            <person name="Bills G."/>
            <person name="Bluhm B."/>
            <person name="Cannon C."/>
            <person name="Castanera R."/>
            <person name="Culley D."/>
            <person name="Daum C."/>
            <person name="Ezra D."/>
            <person name="Gonzalez J."/>
            <person name="Henrissat B."/>
            <person name="Kuo A."/>
            <person name="Liang C."/>
            <person name="Lipzen A."/>
            <person name="Lutzoni F."/>
            <person name="Magnuson J."/>
            <person name="Mondo S."/>
            <person name="Nolan M."/>
            <person name="Ohm R."/>
            <person name="Pangilinan J."/>
            <person name="Park H.-J."/>
            <person name="Ramirez L."/>
            <person name="Alfaro M."/>
            <person name="Sun H."/>
            <person name="Tritt A."/>
            <person name="Yoshinaga Y."/>
            <person name="Zwiers L.-H."/>
            <person name="Turgeon B."/>
            <person name="Goodwin S."/>
            <person name="Spatafora J."/>
            <person name="Crous P."/>
            <person name="Grigoriev I."/>
        </authorList>
    </citation>
    <scope>NUCLEOTIDE SEQUENCE</scope>
    <source>
        <strain evidence="1">ATCC 200398</strain>
    </source>
</reference>
<dbReference type="Proteomes" id="UP000799755">
    <property type="component" value="Unassembled WGS sequence"/>
</dbReference>
<protein>
    <submittedName>
        <fullName evidence="1">Uncharacterized protein</fullName>
    </submittedName>
</protein>
<comment type="caution">
    <text evidence="1">The sequence shown here is derived from an EMBL/GenBank/DDBJ whole genome shotgun (WGS) entry which is preliminary data.</text>
</comment>
<evidence type="ECO:0000313" key="1">
    <source>
        <dbReference type="EMBL" id="KAF2468495.1"/>
    </source>
</evidence>
<accession>A0ACB6QNP1</accession>
<sequence>MLLLMLLSNAKTVVGRSTFVSEYIENRGKEGLKERLSLGPAGHELQQPGTRPTELKSNNEMAEEFRDFATLYFVQRQVVYIISVL</sequence>
<name>A0ACB6QNP1_9PLEO</name>
<proteinExistence type="predicted"/>
<evidence type="ECO:0000313" key="2">
    <source>
        <dbReference type="Proteomes" id="UP000799755"/>
    </source>
</evidence>
<keyword evidence="2" id="KW-1185">Reference proteome</keyword>
<organism evidence="1 2">
    <name type="scientific">Lindgomyces ingoldianus</name>
    <dbReference type="NCBI Taxonomy" id="673940"/>
    <lineage>
        <taxon>Eukaryota</taxon>
        <taxon>Fungi</taxon>
        <taxon>Dikarya</taxon>
        <taxon>Ascomycota</taxon>
        <taxon>Pezizomycotina</taxon>
        <taxon>Dothideomycetes</taxon>
        <taxon>Pleosporomycetidae</taxon>
        <taxon>Pleosporales</taxon>
        <taxon>Lindgomycetaceae</taxon>
        <taxon>Lindgomyces</taxon>
    </lineage>
</organism>
<gene>
    <name evidence="1" type="ORF">BDR25DRAFT_357427</name>
</gene>
<dbReference type="EMBL" id="MU003515">
    <property type="protein sequence ID" value="KAF2468495.1"/>
    <property type="molecule type" value="Genomic_DNA"/>
</dbReference>